<organism evidence="2 3">
    <name type="scientific">Cognaticolwellia beringensis</name>
    <dbReference type="NCBI Taxonomy" id="1967665"/>
    <lineage>
        <taxon>Bacteria</taxon>
        <taxon>Pseudomonadati</taxon>
        <taxon>Pseudomonadota</taxon>
        <taxon>Gammaproteobacteria</taxon>
        <taxon>Alteromonadales</taxon>
        <taxon>Colwelliaceae</taxon>
        <taxon>Cognaticolwellia</taxon>
    </lineage>
</organism>
<dbReference type="KEGG" id="cber:B5D82_16245"/>
<evidence type="ECO:0000313" key="3">
    <source>
        <dbReference type="Proteomes" id="UP000202259"/>
    </source>
</evidence>
<feature type="transmembrane region" description="Helical" evidence="1">
    <location>
        <begin position="95"/>
        <end position="112"/>
    </location>
</feature>
<proteinExistence type="predicted"/>
<keyword evidence="1" id="KW-0472">Membrane</keyword>
<dbReference type="OrthoDB" id="6396106at2"/>
<protein>
    <submittedName>
        <fullName evidence="2">Uncharacterized protein</fullName>
    </submittedName>
</protein>
<dbReference type="EMBL" id="CP020465">
    <property type="protein sequence ID" value="ASP49179.1"/>
    <property type="molecule type" value="Genomic_DNA"/>
</dbReference>
<keyword evidence="3" id="KW-1185">Reference proteome</keyword>
<sequence>MQLIKSLFCWHGFDNRPRFTVINFSIVLAFIMLNESFTDFKVGTISILLLCSSISLATARRRLNDAKFHSNLLLAPAGSFLVTGLIIIFTGLTSAYWLLLIPFFFALLLLTYPGKNQNSYILGYNGPVNLSDFQQEQKTSAQNSKRVEPTMNGINVNQPSVFKSQPTSFTDNVEHVTSTNAANQVSANAQHKLELGESIRLALFNTKYARITVSVFSLLLVLALALPFMFSSPTPITPENEKISEASEAKAKASFQHKLTLQDNFSIMIAAENAIVIHWPANVLDNQDTWTLGTAQGDKSCQEIAFNKEAAIRTYRVSAIDSGFYAYFSPLDTKALIKNIAFKNNFSLCGYSFSLKGSQATLGKSAFYANLIDY</sequence>
<evidence type="ECO:0000313" key="2">
    <source>
        <dbReference type="EMBL" id="ASP49179.1"/>
    </source>
</evidence>
<evidence type="ECO:0000256" key="1">
    <source>
        <dbReference type="SAM" id="Phobius"/>
    </source>
</evidence>
<keyword evidence="1" id="KW-1133">Transmembrane helix</keyword>
<accession>A0A222GBB3</accession>
<dbReference type="Proteomes" id="UP000202259">
    <property type="component" value="Chromosome"/>
</dbReference>
<keyword evidence="1" id="KW-0812">Transmembrane</keyword>
<dbReference type="RefSeq" id="WP_081152995.1">
    <property type="nucleotide sequence ID" value="NZ_CP020465.1"/>
</dbReference>
<name>A0A222GBB3_9GAMM</name>
<feature type="transmembrane region" description="Helical" evidence="1">
    <location>
        <begin position="208"/>
        <end position="230"/>
    </location>
</feature>
<dbReference type="AlphaFoldDB" id="A0A222GBB3"/>
<feature type="transmembrane region" description="Helical" evidence="1">
    <location>
        <begin position="43"/>
        <end position="59"/>
    </location>
</feature>
<feature type="transmembrane region" description="Helical" evidence="1">
    <location>
        <begin position="21"/>
        <end position="37"/>
    </location>
</feature>
<feature type="transmembrane region" description="Helical" evidence="1">
    <location>
        <begin position="71"/>
        <end position="89"/>
    </location>
</feature>
<reference evidence="2 3" key="1">
    <citation type="submission" date="2017-08" db="EMBL/GenBank/DDBJ databases">
        <title>Complete genome of Colwellia sp. NB097-1, a psychrophile bacterium ioslated from Bering Sea.</title>
        <authorList>
            <person name="Chen X."/>
        </authorList>
    </citation>
    <scope>NUCLEOTIDE SEQUENCE [LARGE SCALE GENOMIC DNA]</scope>
    <source>
        <strain evidence="2 3">NB097-1</strain>
    </source>
</reference>
<gene>
    <name evidence="2" type="ORF">B5D82_16245</name>
</gene>